<protein>
    <submittedName>
        <fullName evidence="2">Uncharacterized protein</fullName>
    </submittedName>
</protein>
<evidence type="ECO:0000256" key="1">
    <source>
        <dbReference type="SAM" id="MobiDB-lite"/>
    </source>
</evidence>
<feature type="region of interest" description="Disordered" evidence="1">
    <location>
        <begin position="14"/>
        <end position="34"/>
    </location>
</feature>
<keyword evidence="3" id="KW-1185">Reference proteome</keyword>
<accession>A0A0B0PVH5</accession>
<gene>
    <name evidence="2" type="ORF">F383_02044</name>
</gene>
<proteinExistence type="predicted"/>
<name>A0A0B0PVH5_GOSAR</name>
<sequence>MGWKDHLNLSYGSNPQFNQPYQQRLPLNQQLPPSNSSLEAKVERLVNSTEKFQLKIEMHL</sequence>
<reference evidence="3" key="1">
    <citation type="submission" date="2014-09" db="EMBL/GenBank/DDBJ databases">
        <authorList>
            <person name="Mudge J."/>
            <person name="Ramaraj T."/>
            <person name="Lindquist I.E."/>
            <person name="Bharti A.K."/>
            <person name="Sundararajan A."/>
            <person name="Cameron C.T."/>
            <person name="Woodward J.E."/>
            <person name="May G.D."/>
            <person name="Brubaker C."/>
            <person name="Broadhvest J."/>
            <person name="Wilkins T.A."/>
        </authorList>
    </citation>
    <scope>NUCLEOTIDE SEQUENCE</scope>
    <source>
        <strain evidence="3">cv. AKA8401</strain>
    </source>
</reference>
<feature type="compositionally biased region" description="Low complexity" evidence="1">
    <location>
        <begin position="18"/>
        <end position="34"/>
    </location>
</feature>
<evidence type="ECO:0000313" key="3">
    <source>
        <dbReference type="Proteomes" id="UP000032142"/>
    </source>
</evidence>
<dbReference type="AlphaFoldDB" id="A0A0B0PVH5"/>
<dbReference type="EMBL" id="KN457328">
    <property type="protein sequence ID" value="KHG30493.1"/>
    <property type="molecule type" value="Genomic_DNA"/>
</dbReference>
<evidence type="ECO:0000313" key="2">
    <source>
        <dbReference type="EMBL" id="KHG30493.1"/>
    </source>
</evidence>
<dbReference type="Proteomes" id="UP000032142">
    <property type="component" value="Unassembled WGS sequence"/>
</dbReference>
<organism evidence="2 3">
    <name type="scientific">Gossypium arboreum</name>
    <name type="common">Tree cotton</name>
    <name type="synonym">Gossypium nanking</name>
    <dbReference type="NCBI Taxonomy" id="29729"/>
    <lineage>
        <taxon>Eukaryota</taxon>
        <taxon>Viridiplantae</taxon>
        <taxon>Streptophyta</taxon>
        <taxon>Embryophyta</taxon>
        <taxon>Tracheophyta</taxon>
        <taxon>Spermatophyta</taxon>
        <taxon>Magnoliopsida</taxon>
        <taxon>eudicotyledons</taxon>
        <taxon>Gunneridae</taxon>
        <taxon>Pentapetalae</taxon>
        <taxon>rosids</taxon>
        <taxon>malvids</taxon>
        <taxon>Malvales</taxon>
        <taxon>Malvaceae</taxon>
        <taxon>Malvoideae</taxon>
        <taxon>Gossypium</taxon>
    </lineage>
</organism>